<dbReference type="EMBL" id="FNTJ01000001">
    <property type="protein sequence ID" value="SEC03481.1"/>
    <property type="molecule type" value="Genomic_DNA"/>
</dbReference>
<reference evidence="2" key="1">
    <citation type="submission" date="2016-10" db="EMBL/GenBank/DDBJ databases">
        <authorList>
            <person name="Varghese N."/>
            <person name="Submissions S."/>
        </authorList>
    </citation>
    <scope>NUCLEOTIDE SEQUENCE [LARGE SCALE GENOMIC DNA]</scope>
    <source>
        <strain evidence="2">DSM 9751</strain>
    </source>
</reference>
<dbReference type="Proteomes" id="UP000198982">
    <property type="component" value="Unassembled WGS sequence"/>
</dbReference>
<proteinExistence type="predicted"/>
<evidence type="ECO:0000313" key="2">
    <source>
        <dbReference type="Proteomes" id="UP000198982"/>
    </source>
</evidence>
<evidence type="ECO:0000313" key="1">
    <source>
        <dbReference type="EMBL" id="SEC03481.1"/>
    </source>
</evidence>
<keyword evidence="2" id="KW-1185">Reference proteome</keyword>
<sequence length="260" mass="28453">MDIQFCGNAMPGNPAAGTCDEYSLSAISSLDELIDVYRKIASNHPGFRPLLSLDDLPQARYTSRHARDNLGLDDASEQDIAQLPAECFEQGEYLGYPTTKAEFAIIWRNFSALVAGSSFEDACAHGLTLDQPALQEWMDYQDNPVSLLDQPLSALLVPVEHACQALAAFPNGYFSCDLGPAQNYAVARHFAQAHGYELMGVGASYLGFLRAAPADLCVANAVAKDFCALYNTPEENRQALISAVVQAIRDRAHLWLRYVE</sequence>
<accession>A0A1H4P7P4</accession>
<organism evidence="1 2">
    <name type="scientific">Pseudomonas saponiphila</name>
    <dbReference type="NCBI Taxonomy" id="556534"/>
    <lineage>
        <taxon>Bacteria</taxon>
        <taxon>Pseudomonadati</taxon>
        <taxon>Pseudomonadota</taxon>
        <taxon>Gammaproteobacteria</taxon>
        <taxon>Pseudomonadales</taxon>
        <taxon>Pseudomonadaceae</taxon>
        <taxon>Pseudomonas</taxon>
    </lineage>
</organism>
<dbReference type="AlphaFoldDB" id="A0A1H4P7P4"/>
<evidence type="ECO:0008006" key="3">
    <source>
        <dbReference type="Google" id="ProtNLM"/>
    </source>
</evidence>
<gene>
    <name evidence="1" type="ORF">SAMN05216178_3190</name>
</gene>
<name>A0A1H4P7P4_9PSED</name>
<protein>
    <recommendedName>
        <fullName evidence="3">DUF4253 domain-containing protein</fullName>
    </recommendedName>
</protein>